<organism evidence="3 4">
    <name type="scientific">Spirosoma profusum</name>
    <dbReference type="NCBI Taxonomy" id="2771354"/>
    <lineage>
        <taxon>Bacteria</taxon>
        <taxon>Pseudomonadati</taxon>
        <taxon>Bacteroidota</taxon>
        <taxon>Cytophagia</taxon>
        <taxon>Cytophagales</taxon>
        <taxon>Cytophagaceae</taxon>
        <taxon>Spirosoma</taxon>
    </lineage>
</organism>
<comment type="caution">
    <text evidence="3">The sequence shown here is derived from an EMBL/GenBank/DDBJ whole genome shotgun (WGS) entry which is preliminary data.</text>
</comment>
<dbReference type="Pfam" id="PF13801">
    <property type="entry name" value="Metal_resist"/>
    <property type="match status" value="1"/>
</dbReference>
<proteinExistence type="predicted"/>
<evidence type="ECO:0000313" key="3">
    <source>
        <dbReference type="EMBL" id="MBD2702493.1"/>
    </source>
</evidence>
<sequence>MERTKLLTIAVVGLLILNLFTIGFLVLKSERQPLSISHEHPPMGGPFRLIVERLHFDEEQQRQYRKMADRHHEQTVQLNDESVLLFQTYYKLLAAFQSDSSKTNTLVRQIADVQRRIAELNFAHFQEIKALCRPDQQADYNKLVDDLARLFGKPQRGRGPSNGGPPESRPDGPPENFPPHP</sequence>
<protein>
    <submittedName>
        <fullName evidence="3">Periplasmic heavy metal sensor</fullName>
    </submittedName>
</protein>
<evidence type="ECO:0000256" key="2">
    <source>
        <dbReference type="SAM" id="Phobius"/>
    </source>
</evidence>
<evidence type="ECO:0000256" key="1">
    <source>
        <dbReference type="SAM" id="MobiDB-lite"/>
    </source>
</evidence>
<name>A0A927ARK8_9BACT</name>
<dbReference type="AlphaFoldDB" id="A0A927ARK8"/>
<dbReference type="Proteomes" id="UP000598820">
    <property type="component" value="Unassembled WGS sequence"/>
</dbReference>
<keyword evidence="4" id="KW-1185">Reference proteome</keyword>
<keyword evidence="2" id="KW-0472">Membrane</keyword>
<dbReference type="EMBL" id="JACWZY010000015">
    <property type="protein sequence ID" value="MBD2702493.1"/>
    <property type="molecule type" value="Genomic_DNA"/>
</dbReference>
<reference evidence="3" key="1">
    <citation type="submission" date="2020-09" db="EMBL/GenBank/DDBJ databases">
        <authorList>
            <person name="Kim M.K."/>
        </authorList>
    </citation>
    <scope>NUCLEOTIDE SEQUENCE</scope>
    <source>
        <strain evidence="3">BT702</strain>
    </source>
</reference>
<evidence type="ECO:0000313" key="4">
    <source>
        <dbReference type="Proteomes" id="UP000598820"/>
    </source>
</evidence>
<keyword evidence="2" id="KW-0812">Transmembrane</keyword>
<dbReference type="InterPro" id="IPR025961">
    <property type="entry name" value="Metal_resist"/>
</dbReference>
<dbReference type="Gene3D" id="1.20.120.1490">
    <property type="match status" value="1"/>
</dbReference>
<accession>A0A927ARK8</accession>
<feature type="region of interest" description="Disordered" evidence="1">
    <location>
        <begin position="149"/>
        <end position="181"/>
    </location>
</feature>
<dbReference type="RefSeq" id="WP_190888349.1">
    <property type="nucleotide sequence ID" value="NZ_JACWZY010000015.1"/>
</dbReference>
<gene>
    <name evidence="3" type="ORF">IC229_17730</name>
</gene>
<feature type="transmembrane region" description="Helical" evidence="2">
    <location>
        <begin position="6"/>
        <end position="27"/>
    </location>
</feature>
<feature type="compositionally biased region" description="Pro residues" evidence="1">
    <location>
        <begin position="171"/>
        <end position="181"/>
    </location>
</feature>
<keyword evidence="2" id="KW-1133">Transmembrane helix</keyword>